<feature type="compositionally biased region" description="Basic and acidic residues" evidence="1">
    <location>
        <begin position="540"/>
        <end position="560"/>
    </location>
</feature>
<gene>
    <name evidence="3" type="ORF">DT076_14325</name>
</gene>
<dbReference type="EMBL" id="QOUI01000009">
    <property type="protein sequence ID" value="RCK68755.1"/>
    <property type="molecule type" value="Genomic_DNA"/>
</dbReference>
<keyword evidence="2" id="KW-1133">Transmembrane helix</keyword>
<keyword evidence="4" id="KW-1185">Reference proteome</keyword>
<proteinExistence type="predicted"/>
<evidence type="ECO:0000313" key="3">
    <source>
        <dbReference type="EMBL" id="RCK68755.1"/>
    </source>
</evidence>
<organism evidence="3 4">
    <name type="scientific">Desertihabitans brevis</name>
    <dbReference type="NCBI Taxonomy" id="2268447"/>
    <lineage>
        <taxon>Bacteria</taxon>
        <taxon>Bacillati</taxon>
        <taxon>Actinomycetota</taxon>
        <taxon>Actinomycetes</taxon>
        <taxon>Propionibacteriales</taxon>
        <taxon>Propionibacteriaceae</taxon>
        <taxon>Desertihabitans</taxon>
    </lineage>
</organism>
<sequence>MVGVLISLKLTLLRHSPKGLRQTGWVLGALLVLSTWAGVLLATAGAVRVEVQVLTAVGWGVGAVLGPVLMSGAGVLRAEYFTLLPLDRSRLALGLLAAVFPSVASGYLLLALLAAVVPAVALGPLAVAVAVLGALLAWVVVITLARLVYAALGSAMRTWLGVEIAGLQFGLLIGAMLAGWMVVAAAFQTVPLLLAEGLPDDVTAVLAVLPTSWPVRAAEAVGTGRTGTGLAWLLALALLAALLLALAAVLLRPNLDGRSRRRNRRPLGSRRGRRLLPDTALGAVLGKELRQWWRDPWRALELRSGFYTGVVFGVFSAVSGDFAVVAPLSGLVIALMICLAACNLYGQDGSAVWVSIVNQRPDTVTADVRGRQLAVLLLVLPPAAVVSVVLVLVSDAAWAWPVVAAGLPALAGVASGIAVLVSAVGVSPGVDPRARTGPNDAGGDMGLQAQVALWGTLLLVLPTAVALVVGFVALPGWGPWAAVAVGVLNGALGYGLLGRLTTGYLATRLPTVYTRIRYGRNDDTGARGTLGWFETSSQQAEEKAREAKLAERRARAERRMTPTGRP</sequence>
<keyword evidence="2" id="KW-0812">Transmembrane</keyword>
<feature type="transmembrane region" description="Helical" evidence="2">
    <location>
        <begin position="324"/>
        <end position="346"/>
    </location>
</feature>
<protein>
    <recommendedName>
        <fullName evidence="5">ABC-2 type transport system permease protein</fullName>
    </recommendedName>
</protein>
<dbReference type="RefSeq" id="WP_114127381.1">
    <property type="nucleotide sequence ID" value="NZ_QOUI01000009.1"/>
</dbReference>
<reference evidence="3 4" key="1">
    <citation type="submission" date="2018-07" db="EMBL/GenBank/DDBJ databases">
        <title>Desertimonas flava gen. nov. sp. nov.</title>
        <authorList>
            <person name="Liu S."/>
        </authorList>
    </citation>
    <scope>NUCLEOTIDE SEQUENCE [LARGE SCALE GENOMIC DNA]</scope>
    <source>
        <strain evidence="3 4">16Sb5-5</strain>
    </source>
</reference>
<dbReference type="Proteomes" id="UP000252770">
    <property type="component" value="Unassembled WGS sequence"/>
</dbReference>
<feature type="transmembrane region" description="Helical" evidence="2">
    <location>
        <begin position="53"/>
        <end position="70"/>
    </location>
</feature>
<feature type="transmembrane region" description="Helical" evidence="2">
    <location>
        <begin position="91"/>
        <end position="119"/>
    </location>
</feature>
<accession>A0A367YS90</accession>
<feature type="transmembrane region" description="Helical" evidence="2">
    <location>
        <begin position="405"/>
        <end position="430"/>
    </location>
</feature>
<name>A0A367YS90_9ACTN</name>
<evidence type="ECO:0008006" key="5">
    <source>
        <dbReference type="Google" id="ProtNLM"/>
    </source>
</evidence>
<feature type="transmembrane region" description="Helical" evidence="2">
    <location>
        <begin position="300"/>
        <end position="318"/>
    </location>
</feature>
<feature type="transmembrane region" description="Helical" evidence="2">
    <location>
        <begin position="230"/>
        <end position="251"/>
    </location>
</feature>
<evidence type="ECO:0000313" key="4">
    <source>
        <dbReference type="Proteomes" id="UP000252770"/>
    </source>
</evidence>
<feature type="transmembrane region" description="Helical" evidence="2">
    <location>
        <begin position="24"/>
        <end position="47"/>
    </location>
</feature>
<feature type="transmembrane region" description="Helical" evidence="2">
    <location>
        <begin position="125"/>
        <end position="152"/>
    </location>
</feature>
<feature type="transmembrane region" description="Helical" evidence="2">
    <location>
        <begin position="451"/>
        <end position="474"/>
    </location>
</feature>
<keyword evidence="2" id="KW-0472">Membrane</keyword>
<feature type="transmembrane region" description="Helical" evidence="2">
    <location>
        <begin position="373"/>
        <end position="393"/>
    </location>
</feature>
<feature type="region of interest" description="Disordered" evidence="1">
    <location>
        <begin position="534"/>
        <end position="566"/>
    </location>
</feature>
<evidence type="ECO:0000256" key="1">
    <source>
        <dbReference type="SAM" id="MobiDB-lite"/>
    </source>
</evidence>
<feature type="transmembrane region" description="Helical" evidence="2">
    <location>
        <begin position="164"/>
        <end position="187"/>
    </location>
</feature>
<comment type="caution">
    <text evidence="3">The sequence shown here is derived from an EMBL/GenBank/DDBJ whole genome shotgun (WGS) entry which is preliminary data.</text>
</comment>
<dbReference type="AlphaFoldDB" id="A0A367YS90"/>
<evidence type="ECO:0000256" key="2">
    <source>
        <dbReference type="SAM" id="Phobius"/>
    </source>
</evidence>
<feature type="transmembrane region" description="Helical" evidence="2">
    <location>
        <begin position="480"/>
        <end position="498"/>
    </location>
</feature>